<dbReference type="OrthoDB" id="5358884at2759"/>
<evidence type="ECO:0000313" key="3">
    <source>
        <dbReference type="EMBL" id="KAF2738591.1"/>
    </source>
</evidence>
<dbReference type="EMBL" id="ML996108">
    <property type="protein sequence ID" value="KAF2738591.1"/>
    <property type="molecule type" value="Genomic_DNA"/>
</dbReference>
<reference evidence="3" key="1">
    <citation type="journal article" date="2020" name="Stud. Mycol.">
        <title>101 Dothideomycetes genomes: a test case for predicting lifestyles and emergence of pathogens.</title>
        <authorList>
            <person name="Haridas S."/>
            <person name="Albert R."/>
            <person name="Binder M."/>
            <person name="Bloem J."/>
            <person name="Labutti K."/>
            <person name="Salamov A."/>
            <person name="Andreopoulos B."/>
            <person name="Baker S."/>
            <person name="Barry K."/>
            <person name="Bills G."/>
            <person name="Bluhm B."/>
            <person name="Cannon C."/>
            <person name="Castanera R."/>
            <person name="Culley D."/>
            <person name="Daum C."/>
            <person name="Ezra D."/>
            <person name="Gonzalez J."/>
            <person name="Henrissat B."/>
            <person name="Kuo A."/>
            <person name="Liang C."/>
            <person name="Lipzen A."/>
            <person name="Lutzoni F."/>
            <person name="Magnuson J."/>
            <person name="Mondo S."/>
            <person name="Nolan M."/>
            <person name="Ohm R."/>
            <person name="Pangilinan J."/>
            <person name="Park H.-J."/>
            <person name="Ramirez L."/>
            <person name="Alfaro M."/>
            <person name="Sun H."/>
            <person name="Tritt A."/>
            <person name="Yoshinaga Y."/>
            <person name="Zwiers L.-H."/>
            <person name="Turgeon B."/>
            <person name="Goodwin S."/>
            <person name="Spatafora J."/>
            <person name="Crous P."/>
            <person name="Grigoriev I."/>
        </authorList>
    </citation>
    <scope>NUCLEOTIDE SEQUENCE</scope>
    <source>
        <strain evidence="3">CBS 125425</strain>
    </source>
</reference>
<dbReference type="Proteomes" id="UP000799444">
    <property type="component" value="Unassembled WGS sequence"/>
</dbReference>
<keyword evidence="2" id="KW-0812">Transmembrane</keyword>
<feature type="region of interest" description="Disordered" evidence="1">
    <location>
        <begin position="1"/>
        <end position="86"/>
    </location>
</feature>
<feature type="compositionally biased region" description="Polar residues" evidence="1">
    <location>
        <begin position="66"/>
        <end position="75"/>
    </location>
</feature>
<sequence length="282" mass="30669">MVAADRSGADLELAPCSLPEHRPDPEEGKTVMPDRVCSGDDPELEAEVTTSQRGNVFTREYRTCPHGNSQPATSPSPSPDHESEAKPWRERQVLGLTHRMFFFSLGMILVSIALIVVAVKGWTSKAKIPDVSQVLYDGVAVFVPPRPMSLSLVASFCPTATSTSHPNPIMSSLQGEVFYKCFNETFIDHGDITGIIALDMFACIDACTTWNLVHNDTECLGVTMSPDLNKTYVTNRGANCWLKNDVTVNGTSDMASTALLCQTSACGTTWTNSQKRGSFLKA</sequence>
<feature type="compositionally biased region" description="Basic and acidic residues" evidence="1">
    <location>
        <begin position="19"/>
        <end position="29"/>
    </location>
</feature>
<keyword evidence="2" id="KW-0472">Membrane</keyword>
<comment type="caution">
    <text evidence="3">The sequence shown here is derived from an EMBL/GenBank/DDBJ whole genome shotgun (WGS) entry which is preliminary data.</text>
</comment>
<keyword evidence="2" id="KW-1133">Transmembrane helix</keyword>
<accession>A0A9P4R8W3</accession>
<gene>
    <name evidence="3" type="ORF">EJ04DRAFT_40912</name>
</gene>
<feature type="transmembrane region" description="Helical" evidence="2">
    <location>
        <begin position="100"/>
        <end position="119"/>
    </location>
</feature>
<proteinExistence type="predicted"/>
<keyword evidence="4" id="KW-1185">Reference proteome</keyword>
<dbReference type="AlphaFoldDB" id="A0A9P4R8W3"/>
<protein>
    <submittedName>
        <fullName evidence="3">Uncharacterized protein</fullName>
    </submittedName>
</protein>
<name>A0A9P4R8W3_9PLEO</name>
<evidence type="ECO:0000313" key="4">
    <source>
        <dbReference type="Proteomes" id="UP000799444"/>
    </source>
</evidence>
<evidence type="ECO:0000256" key="2">
    <source>
        <dbReference type="SAM" id="Phobius"/>
    </source>
</evidence>
<organism evidence="3 4">
    <name type="scientific">Polyplosphaeria fusca</name>
    <dbReference type="NCBI Taxonomy" id="682080"/>
    <lineage>
        <taxon>Eukaryota</taxon>
        <taxon>Fungi</taxon>
        <taxon>Dikarya</taxon>
        <taxon>Ascomycota</taxon>
        <taxon>Pezizomycotina</taxon>
        <taxon>Dothideomycetes</taxon>
        <taxon>Pleosporomycetidae</taxon>
        <taxon>Pleosporales</taxon>
        <taxon>Tetraplosphaeriaceae</taxon>
        <taxon>Polyplosphaeria</taxon>
    </lineage>
</organism>
<evidence type="ECO:0000256" key="1">
    <source>
        <dbReference type="SAM" id="MobiDB-lite"/>
    </source>
</evidence>